<evidence type="ECO:0000313" key="17">
    <source>
        <dbReference type="EMBL" id="AQT67366.1"/>
    </source>
</evidence>
<evidence type="ECO:0000256" key="4">
    <source>
        <dbReference type="ARBA" id="ARBA00022448"/>
    </source>
</evidence>
<dbReference type="InterPro" id="IPR019998">
    <property type="entry name" value="Membr_insert_YidC"/>
</dbReference>
<dbReference type="HAMAP" id="MF_01810">
    <property type="entry name" value="YidC_type1"/>
    <property type="match status" value="1"/>
</dbReference>
<evidence type="ECO:0000313" key="18">
    <source>
        <dbReference type="Proteomes" id="UP000189674"/>
    </source>
</evidence>
<dbReference type="InterPro" id="IPR028053">
    <property type="entry name" value="Membr_insert_YidC_N"/>
</dbReference>
<organism evidence="17 18">
    <name type="scientific">Anaerohalosphaera lusitana</name>
    <dbReference type="NCBI Taxonomy" id="1936003"/>
    <lineage>
        <taxon>Bacteria</taxon>
        <taxon>Pseudomonadati</taxon>
        <taxon>Planctomycetota</taxon>
        <taxon>Phycisphaerae</taxon>
        <taxon>Sedimentisphaerales</taxon>
        <taxon>Anaerohalosphaeraceae</taxon>
        <taxon>Anaerohalosphaera</taxon>
    </lineage>
</organism>
<feature type="transmembrane region" description="Helical" evidence="13">
    <location>
        <begin position="439"/>
        <end position="461"/>
    </location>
</feature>
<dbReference type="STRING" id="1936003.STSP2_00510"/>
<evidence type="ECO:0000256" key="9">
    <source>
        <dbReference type="ARBA" id="ARBA00023136"/>
    </source>
</evidence>
<keyword evidence="8 13" id="KW-1133">Transmembrane helix</keyword>
<keyword evidence="9 13" id="KW-0472">Membrane</keyword>
<dbReference type="PANTHER" id="PTHR12428:SF65">
    <property type="entry name" value="CYTOCHROME C OXIDASE ASSEMBLY PROTEIN COX18, MITOCHONDRIAL"/>
    <property type="match status" value="1"/>
</dbReference>
<dbReference type="PANTHER" id="PTHR12428">
    <property type="entry name" value="OXA1"/>
    <property type="match status" value="1"/>
</dbReference>
<dbReference type="InterPro" id="IPR001708">
    <property type="entry name" value="YidC/ALB3/OXA1/COX18"/>
</dbReference>
<evidence type="ECO:0000256" key="11">
    <source>
        <dbReference type="ARBA" id="ARBA00033245"/>
    </source>
</evidence>
<feature type="domain" description="Membrane insertase YidC/Oxa/ALB C-terminal" evidence="15">
    <location>
        <begin position="442"/>
        <end position="647"/>
    </location>
</feature>
<dbReference type="EMBL" id="CP019791">
    <property type="protein sequence ID" value="AQT67366.1"/>
    <property type="molecule type" value="Genomic_DNA"/>
</dbReference>
<evidence type="ECO:0000256" key="1">
    <source>
        <dbReference type="ARBA" id="ARBA00004429"/>
    </source>
</evidence>
<dbReference type="NCBIfam" id="TIGR03592">
    <property type="entry name" value="yidC_oxa1_cterm"/>
    <property type="match status" value="1"/>
</dbReference>
<dbReference type="InterPro" id="IPR038221">
    <property type="entry name" value="YidC_periplasmic_sf"/>
</dbReference>
<protein>
    <recommendedName>
        <fullName evidence="3 13">Membrane protein insertase YidC</fullName>
    </recommendedName>
    <alternativeName>
        <fullName evidence="12 13">Foldase YidC</fullName>
    </alternativeName>
    <alternativeName>
        <fullName evidence="11 13">Membrane integrase YidC</fullName>
    </alternativeName>
    <alternativeName>
        <fullName evidence="13">Membrane protein YidC</fullName>
    </alternativeName>
</protein>
<dbReference type="GO" id="GO:0005886">
    <property type="term" value="C:plasma membrane"/>
    <property type="evidence" value="ECO:0007669"/>
    <property type="project" value="UniProtKB-SubCell"/>
</dbReference>
<name>A0A1U9NIN4_9BACT</name>
<comment type="subunit">
    <text evidence="13">Interacts with the Sec translocase complex via SecD. Specifically interacts with transmembrane segments of nascent integral membrane proteins during membrane integration.</text>
</comment>
<keyword evidence="6 13" id="KW-0812">Transmembrane</keyword>
<proteinExistence type="inferred from homology"/>
<dbReference type="OrthoDB" id="9780552at2"/>
<keyword evidence="4 13" id="KW-0813">Transport</keyword>
<dbReference type="InterPro" id="IPR028055">
    <property type="entry name" value="YidC/Oxa/ALB_C"/>
</dbReference>
<evidence type="ECO:0000256" key="14">
    <source>
        <dbReference type="SAM" id="MobiDB-lite"/>
    </source>
</evidence>
<dbReference type="Pfam" id="PF14849">
    <property type="entry name" value="YidC_periplas"/>
    <property type="match status" value="1"/>
</dbReference>
<evidence type="ECO:0000256" key="7">
    <source>
        <dbReference type="ARBA" id="ARBA00022927"/>
    </source>
</evidence>
<evidence type="ECO:0000259" key="15">
    <source>
        <dbReference type="Pfam" id="PF02096"/>
    </source>
</evidence>
<dbReference type="Gene3D" id="2.70.98.90">
    <property type="match status" value="1"/>
</dbReference>
<feature type="transmembrane region" description="Helical" evidence="13">
    <location>
        <begin position="614"/>
        <end position="640"/>
    </location>
</feature>
<feature type="transmembrane region" description="Helical" evidence="13">
    <location>
        <begin position="552"/>
        <end position="584"/>
    </location>
</feature>
<gene>
    <name evidence="13 17" type="primary">yidC</name>
    <name evidence="17" type="ORF">STSP2_00510</name>
</gene>
<keyword evidence="5 13" id="KW-1003">Cell membrane</keyword>
<evidence type="ECO:0000256" key="3">
    <source>
        <dbReference type="ARBA" id="ARBA00015325"/>
    </source>
</evidence>
<evidence type="ECO:0000256" key="2">
    <source>
        <dbReference type="ARBA" id="ARBA00010527"/>
    </source>
</evidence>
<evidence type="ECO:0000256" key="8">
    <source>
        <dbReference type="ARBA" id="ARBA00022989"/>
    </source>
</evidence>
<feature type="compositionally biased region" description="Low complexity" evidence="14">
    <location>
        <begin position="659"/>
        <end position="668"/>
    </location>
</feature>
<dbReference type="KEGG" id="alus:STSP2_00510"/>
<dbReference type="Pfam" id="PF02096">
    <property type="entry name" value="60KD_IMP"/>
    <property type="match status" value="1"/>
</dbReference>
<evidence type="ECO:0000256" key="5">
    <source>
        <dbReference type="ARBA" id="ARBA00022475"/>
    </source>
</evidence>
<keyword evidence="18" id="KW-1185">Reference proteome</keyword>
<feature type="transmembrane region" description="Helical" evidence="13">
    <location>
        <begin position="511"/>
        <end position="532"/>
    </location>
</feature>
<dbReference type="CDD" id="cd20070">
    <property type="entry name" value="5TM_YidC_Alb3"/>
    <property type="match status" value="1"/>
</dbReference>
<accession>A0A1U9NIN4</accession>
<evidence type="ECO:0000256" key="13">
    <source>
        <dbReference type="HAMAP-Rule" id="MF_01810"/>
    </source>
</evidence>
<sequence length="682" mass="75005">MKLKIFAAAFILAFAGYCGFEVYQSGLFVEGEQAGGVIRLAAEEAAGDTDASDGTDVAGEIDSAEEQTVLQAEERLPELVAINRGTVTRELGSLDPQSGYEYKLELTSKGAAIASATMSGFDDRNADDPQPLRLLEPVETGRGTKRTFSNGLVIDWGDRSFPLDRLNWQAGEVVTAEDGSQSVSFEAIVGTGVVDAQGGGKTVETPLLKVVKTYTVMPGLYHMECDVALENLSGTPYRAMLRVQGPTGMPREAVRMEMRKVFGAYVSPTGKVESIYKEKKDIEKAIEKGEKDKLSLTAPEETNFLWGATTNKYFAAILRPVPVEGQNYVPGAEAGRAQFYLEKGDAAEAGGEYLSFDMNSVSGELAAAGSEGASDVLSYQLYIGPKDKDVFTDNALYRELAYFQTISFRTCCCPQAIISPLSFGVMWLMKTMYSLMGPLGNYGIVIIIFVGLVRLALHPITKKSQVSMMKMQKLGPKMEELKKKYGDNKQELQKRTMELYREMGVSPVSGMLPIFLQMPIWIALYSAIYANVELRGAAFLPVWITDLSAPDALFSFPAITIPLIGAELSSFNLLPVLLGVAMFLQQKMMPHQSREGVNPQVAQQQKMMMWMMPAMMLIFLYKAPSGLNLYIMTSVFAGVWEQKVIRKHIKEKEELEAQGKVPVTSKTGGKVKKKKPKPWIKQ</sequence>
<dbReference type="PRINTS" id="PR01900">
    <property type="entry name" value="YIDCPROTEIN"/>
</dbReference>
<reference evidence="18" key="1">
    <citation type="submission" date="2017-02" db="EMBL/GenBank/DDBJ databases">
        <title>Comparative genomics and description of representatives of a novel lineage of planctomycetes thriving in anoxic sediments.</title>
        <authorList>
            <person name="Spring S."/>
            <person name="Bunk B."/>
            <person name="Sproer C."/>
        </authorList>
    </citation>
    <scope>NUCLEOTIDE SEQUENCE [LARGE SCALE GENOMIC DNA]</scope>
    <source>
        <strain evidence="18">ST-NAGAB-D1</strain>
    </source>
</reference>
<feature type="region of interest" description="Disordered" evidence="14">
    <location>
        <begin position="656"/>
        <end position="682"/>
    </location>
</feature>
<dbReference type="GO" id="GO:0015031">
    <property type="term" value="P:protein transport"/>
    <property type="evidence" value="ECO:0007669"/>
    <property type="project" value="UniProtKB-KW"/>
</dbReference>
<comment type="subcellular location">
    <subcellularLocation>
        <location evidence="1">Cell inner membrane</location>
        <topology evidence="1">Multi-pass membrane protein</topology>
    </subcellularLocation>
    <subcellularLocation>
        <location evidence="13">Cell membrane</location>
        <topology evidence="13">Multi-pass membrane protein</topology>
    </subcellularLocation>
</comment>
<dbReference type="InterPro" id="IPR047196">
    <property type="entry name" value="YidC_ALB_C"/>
</dbReference>
<evidence type="ECO:0000259" key="16">
    <source>
        <dbReference type="Pfam" id="PF14849"/>
    </source>
</evidence>
<dbReference type="GO" id="GO:0051205">
    <property type="term" value="P:protein insertion into membrane"/>
    <property type="evidence" value="ECO:0007669"/>
    <property type="project" value="TreeGrafter"/>
</dbReference>
<evidence type="ECO:0000256" key="12">
    <source>
        <dbReference type="ARBA" id="ARBA00033342"/>
    </source>
</evidence>
<comment type="function">
    <text evidence="13">Required for the insertion and/or proper folding and/or complex formation of integral membrane proteins into the membrane. Involved in integration of membrane proteins that insert both dependently and independently of the Sec translocase complex, as well as at least some lipoproteins. Aids folding of multispanning membrane proteins.</text>
</comment>
<keyword evidence="10 13" id="KW-0143">Chaperone</keyword>
<dbReference type="AlphaFoldDB" id="A0A1U9NIN4"/>
<dbReference type="GO" id="GO:0032977">
    <property type="term" value="F:membrane insertase activity"/>
    <property type="evidence" value="ECO:0007669"/>
    <property type="project" value="InterPro"/>
</dbReference>
<feature type="domain" description="Membrane insertase YidC N-terminal" evidence="16">
    <location>
        <begin position="102"/>
        <end position="392"/>
    </location>
</feature>
<dbReference type="CDD" id="cd19961">
    <property type="entry name" value="EcYidC-like_peri"/>
    <property type="match status" value="1"/>
</dbReference>
<keyword evidence="7 13" id="KW-0653">Protein transport</keyword>
<dbReference type="RefSeq" id="WP_146659550.1">
    <property type="nucleotide sequence ID" value="NZ_CP019791.1"/>
</dbReference>
<evidence type="ECO:0000256" key="10">
    <source>
        <dbReference type="ARBA" id="ARBA00023186"/>
    </source>
</evidence>
<comment type="similarity">
    <text evidence="2 13">Belongs to the OXA1/ALB3/YidC family. Type 1 subfamily.</text>
</comment>
<feature type="compositionally biased region" description="Basic residues" evidence="14">
    <location>
        <begin position="669"/>
        <end position="682"/>
    </location>
</feature>
<dbReference type="Proteomes" id="UP000189674">
    <property type="component" value="Chromosome"/>
</dbReference>
<evidence type="ECO:0000256" key="6">
    <source>
        <dbReference type="ARBA" id="ARBA00022692"/>
    </source>
</evidence>